<accession>A0A2P8CCX7</accession>
<name>A0A2P8CCX7_9BACT</name>
<evidence type="ECO:0000313" key="1">
    <source>
        <dbReference type="EMBL" id="PSK82782.1"/>
    </source>
</evidence>
<dbReference type="AlphaFoldDB" id="A0A2P8CCX7"/>
<proteinExistence type="predicted"/>
<gene>
    <name evidence="1" type="ORF">CLV93_105174</name>
</gene>
<dbReference type="Proteomes" id="UP000240621">
    <property type="component" value="Unassembled WGS sequence"/>
</dbReference>
<protein>
    <submittedName>
        <fullName evidence="1">Uncharacterized protein</fullName>
    </submittedName>
</protein>
<organism evidence="1 2">
    <name type="scientific">Prolixibacter denitrificans</name>
    <dbReference type="NCBI Taxonomy" id="1541063"/>
    <lineage>
        <taxon>Bacteria</taxon>
        <taxon>Pseudomonadati</taxon>
        <taxon>Bacteroidota</taxon>
        <taxon>Bacteroidia</taxon>
        <taxon>Marinilabiliales</taxon>
        <taxon>Prolixibacteraceae</taxon>
        <taxon>Prolixibacter</taxon>
    </lineage>
</organism>
<dbReference type="EMBL" id="PYGC01000005">
    <property type="protein sequence ID" value="PSK82782.1"/>
    <property type="molecule type" value="Genomic_DNA"/>
</dbReference>
<sequence>MLNGASRLSMHFKFCPDGSGINAELSFEVFGKKGLARISSTDVRGLALILQCARITGGVKAQ</sequence>
<evidence type="ECO:0000313" key="2">
    <source>
        <dbReference type="Proteomes" id="UP000240621"/>
    </source>
</evidence>
<reference evidence="1 2" key="1">
    <citation type="submission" date="2018-03" db="EMBL/GenBank/DDBJ databases">
        <title>Genomic Encyclopedia of Archaeal and Bacterial Type Strains, Phase II (KMG-II): from individual species to whole genera.</title>
        <authorList>
            <person name="Goeker M."/>
        </authorList>
    </citation>
    <scope>NUCLEOTIDE SEQUENCE [LARGE SCALE GENOMIC DNA]</scope>
    <source>
        <strain evidence="1 2">DSM 27267</strain>
    </source>
</reference>
<comment type="caution">
    <text evidence="1">The sequence shown here is derived from an EMBL/GenBank/DDBJ whole genome shotgun (WGS) entry which is preliminary data.</text>
</comment>